<dbReference type="PROSITE" id="PS50275">
    <property type="entry name" value="SAC"/>
    <property type="match status" value="1"/>
</dbReference>
<dbReference type="InterPro" id="IPR016135">
    <property type="entry name" value="UBQ-conjugating_enzyme/RWD"/>
</dbReference>
<dbReference type="GO" id="GO:0036503">
    <property type="term" value="P:ERAD pathway"/>
    <property type="evidence" value="ECO:0007669"/>
    <property type="project" value="UniProtKB-ARBA"/>
</dbReference>
<dbReference type="PROSITE" id="PS50056">
    <property type="entry name" value="TYR_PHOSPHATASE_2"/>
    <property type="match status" value="1"/>
</dbReference>
<feature type="compositionally biased region" description="Basic and acidic residues" evidence="19">
    <location>
        <begin position="7"/>
        <end position="20"/>
    </location>
</feature>
<evidence type="ECO:0000256" key="18">
    <source>
        <dbReference type="PROSITE-ProRule" id="PRU10133"/>
    </source>
</evidence>
<dbReference type="SUPFAM" id="SSF54575">
    <property type="entry name" value="Ribosomal protein L31e"/>
    <property type="match status" value="1"/>
</dbReference>
<gene>
    <name evidence="24" type="ORF">CAUJ_LOCUS773</name>
</gene>
<feature type="active site" description="Glycyl thioester intermediate" evidence="18">
    <location>
        <position position="633"/>
    </location>
</feature>
<protein>
    <recommendedName>
        <fullName evidence="10">Large ribosomal subunit protein eL31</fullName>
        <ecNumber evidence="3">2.3.2.23</ecNumber>
    </recommendedName>
    <alternativeName>
        <fullName evidence="11">60S ribosomal protein L31</fullName>
    </alternativeName>
    <alternativeName>
        <fullName evidence="17">E2 ubiquitin-conjugating enzyme G2</fullName>
    </alternativeName>
    <alternativeName>
        <fullName evidence="15">Ubiquitin carrier protein G2</fullName>
    </alternativeName>
    <alternativeName>
        <fullName evidence="14">Ubiquitin-conjugating enzyme E2 G2</fullName>
    </alternativeName>
    <alternativeName>
        <fullName evidence="16">Ubiquitin-protein ligase G2</fullName>
    </alternativeName>
</protein>
<dbReference type="Pfam" id="PF12456">
    <property type="entry name" value="hSac2"/>
    <property type="match status" value="1"/>
</dbReference>
<dbReference type="InterPro" id="IPR000387">
    <property type="entry name" value="Tyr_Pase_dom"/>
</dbReference>
<evidence type="ECO:0000259" key="23">
    <source>
        <dbReference type="PROSITE" id="PS50275"/>
    </source>
</evidence>
<evidence type="ECO:0000259" key="21">
    <source>
        <dbReference type="PROSITE" id="PS50056"/>
    </source>
</evidence>
<dbReference type="InterPro" id="IPR022158">
    <property type="entry name" value="Inositol_phosphatase"/>
</dbReference>
<dbReference type="Pfam" id="PF00179">
    <property type="entry name" value="UQ_con"/>
    <property type="match status" value="1"/>
</dbReference>
<evidence type="ECO:0000256" key="7">
    <source>
        <dbReference type="ARBA" id="ARBA00022840"/>
    </source>
</evidence>
<evidence type="ECO:0000256" key="15">
    <source>
        <dbReference type="ARBA" id="ARBA00076340"/>
    </source>
</evidence>
<dbReference type="PROSITE" id="PS50127">
    <property type="entry name" value="UBC_2"/>
    <property type="match status" value="1"/>
</dbReference>
<dbReference type="SMART" id="SM00404">
    <property type="entry name" value="PTPc_motif"/>
    <property type="match status" value="1"/>
</dbReference>
<organism evidence="24 25">
    <name type="scientific">Caenorhabditis auriculariae</name>
    <dbReference type="NCBI Taxonomy" id="2777116"/>
    <lineage>
        <taxon>Eukaryota</taxon>
        <taxon>Metazoa</taxon>
        <taxon>Ecdysozoa</taxon>
        <taxon>Nematoda</taxon>
        <taxon>Chromadorea</taxon>
        <taxon>Rhabditida</taxon>
        <taxon>Rhabditina</taxon>
        <taxon>Rhabditomorpha</taxon>
        <taxon>Rhabditoidea</taxon>
        <taxon>Rhabditidae</taxon>
        <taxon>Peloderinae</taxon>
        <taxon>Caenorhabditis</taxon>
    </lineage>
</organism>
<evidence type="ECO:0000256" key="5">
    <source>
        <dbReference type="ARBA" id="ARBA00022741"/>
    </source>
</evidence>
<feature type="domain" description="Tyrosine-protein phosphatase" evidence="20">
    <location>
        <begin position="214"/>
        <end position="501"/>
    </location>
</feature>
<keyword evidence="6" id="KW-0833">Ubl conjugation pathway</keyword>
<dbReference type="SMART" id="SM00194">
    <property type="entry name" value="PTPc"/>
    <property type="match status" value="1"/>
</dbReference>
<feature type="domain" description="SAC" evidence="23">
    <location>
        <begin position="1009"/>
        <end position="1324"/>
    </location>
</feature>
<dbReference type="FunFam" id="3.10.440.10:FF:000001">
    <property type="entry name" value="60S ribosomal protein L31"/>
    <property type="match status" value="1"/>
</dbReference>
<dbReference type="OrthoDB" id="405996at2759"/>
<dbReference type="GO" id="GO:0005524">
    <property type="term" value="F:ATP binding"/>
    <property type="evidence" value="ECO:0007669"/>
    <property type="project" value="UniProtKB-KW"/>
</dbReference>
<dbReference type="SMART" id="SM00212">
    <property type="entry name" value="UBCc"/>
    <property type="match status" value="1"/>
</dbReference>
<dbReference type="InterPro" id="IPR002013">
    <property type="entry name" value="SAC_dom"/>
</dbReference>
<dbReference type="GO" id="GO:0005840">
    <property type="term" value="C:ribosome"/>
    <property type="evidence" value="ECO:0007669"/>
    <property type="project" value="UniProtKB-KW"/>
</dbReference>
<comment type="subunit">
    <text evidence="13">Interacts with AUP1 (via C-terminus); the interaction recruits UBE2G2 to lipid droplets. Interacts with ubiquitin ligases AMFR/gp78 and RNF139/TRC8; recruitment to lipid droplets by AUP1 facilitates interaction of UBE2G2 with AMFR and RNF139, leading to sterol-induced ubiquitination of 3-hydroxy-3-methylglutaryl coenzyme A reductase and its subsequent proteasomal degradation.</text>
</comment>
<feature type="domain" description="UBC core" evidence="22">
    <location>
        <begin position="548"/>
        <end position="708"/>
    </location>
</feature>
<evidence type="ECO:0000256" key="16">
    <source>
        <dbReference type="ARBA" id="ARBA00079258"/>
    </source>
</evidence>
<dbReference type="GO" id="GO:2001135">
    <property type="term" value="P:regulation of endocytic recycling"/>
    <property type="evidence" value="ECO:0007669"/>
    <property type="project" value="TreeGrafter"/>
</dbReference>
<sequence>MSSEPVDSNRQKLKTKEKSNMKQSIRNSENLKISKNRKKKEGSLETEPTVGQEPRSQESVEGNPTTQMLKTKTHSPVNPLVSKRPPPRGSREEVSTAREKVQLKSREEPSKPLSPMMGTPKNLSKEQMPSAKMSTEVFSAGLPPVEEASTASTLAPLAPGALDHCAEKARKFVDWALQTNAAGGGLSRLFAGSLEGYTPPAELQASDAFNSITNKAKNRYPQVVCFDRTRVRLPTNEKFPSNYIHANHVKFKNCDRTFIATQLPTAETCVDFWRMVVSQEVNTIIALFDPNGEADVPMKATPVTPLQPSTPKPSKFGLISRFLKGKTKKSEQQKEAADVNPSKLLATPGYWPLKKNDYKNDGPFFINNRKVEPPNKRFPDAPTIYTIEIVEESCADATFVKLFNYTGWSKKKISESTPGLVRLIQQMVKTDPLQKGRIIVQCDDGINRSSVFILSFLIMNRIYKSLDVDVIEVCREMRNQRASSLQYRFHFLHMIYTVLYYIKECGVYNEVQIRDLMKSNIAQDVCEVAARDERYRSRLPRDNDMAGYALKRLMTEYKELTTRPPEGIIAAPIDEDNFFEWECLITGPEDTCFANGVFPARISFPQDYPLSPPKMRFTCDLFHPNIYNDGRVCISILHAPGDDPTGYESSSERWSPVQSIEKILLSVVSMLAEPNDESPANVNAAKMWREDRTQFEKIADALGKKLLRRTTFVNESHNETCLFPSSPKNPFCKMAPPKQDRKSRSTINEVVTREFTIHLHAKIKGIGAKKRAPRAIAAIRKFAKAQMNTDDVRVDTKLNKYIWSKGIKNVPVRVRVRLSRRRNEDEDSVHKLYTLCTYVPCTSYKGLTNVNKLRLPQSCFADVLVEMRLYLANDGLILQEGCRAVKCHRSSGTFSKFEGDVDGLHQIASYCGEVKCLIGILQIGADKVLFFVLESSTAAFFHDSRLKEKCPIERVDRVIGIGLNSTDVNSVKSQLRPTANKLKHNTEKFFRFLQDKIGTNDPGILSDVLRLFNDSKDFYFCPKRDITLSAQRYFTASSTTEDSFFWNRYMVEGLFDDIEDNKKWACPLIQGFVATANLDIVDQVNTSLTITIISRRSTHRSGTRYLRRGIDEKKLFVANFVETEILFHQIRGSAPMFWSQRGMRYRPPLSLDRSVEQTQPFFEQHFGQLFKHYGTPIAAINLVNQQGRELQLAQRFLEHVIKFNQPDLTYVSFDLHQHCRGLNFTKLKSLVESLDEKLKKVGFCWVDKTGQIVQKQKGTIRVNCVDCLDRTNLVQGVISQYVCLRQAQRLGIFGPLSDPPESLIKIVQALWADNGDAISTQYAGTAALKGDVTRSGERKFAGMVKDGYNSASRYYLNIARDAARQRAINAVTRQTDSVPQTSEPSSDSEEEENLARLVSETVQFLVPQQNIVVAGWGLVNACNEGDDVDTVVTLTKNKLYVTTYELDSETMSDVQIMSLEDIVSIEVGRASSKPCVRLKSTTETFIWRPSKIRLFNNVALRLKSDEDTSEYISSVAEQINVAKNMHTGFDESVNYLTVPISLPKKRYSALGSMLTRMTGKLSSDKTLRASASQPTNIGEVKEVEVSGSANKADDFMKKLLNRKNEEPVDPFAQLRSSIPNSQSVIMLL</sequence>
<dbReference type="CDD" id="cd00463">
    <property type="entry name" value="Ribosomal_L31e"/>
    <property type="match status" value="1"/>
</dbReference>
<evidence type="ECO:0000256" key="1">
    <source>
        <dbReference type="ARBA" id="ARBA00000485"/>
    </source>
</evidence>
<feature type="compositionally biased region" description="Polar residues" evidence="19">
    <location>
        <begin position="1372"/>
        <end position="1381"/>
    </location>
</feature>
<dbReference type="PRINTS" id="PR00700">
    <property type="entry name" value="PRTYPHPHTASE"/>
</dbReference>
<dbReference type="Gene3D" id="3.10.110.10">
    <property type="entry name" value="Ubiquitin Conjugating Enzyme"/>
    <property type="match status" value="1"/>
</dbReference>
<feature type="compositionally biased region" description="Polar residues" evidence="19">
    <location>
        <begin position="57"/>
        <end position="76"/>
    </location>
</feature>
<dbReference type="EMBL" id="CAJGYM010000001">
    <property type="protein sequence ID" value="CAD6184854.1"/>
    <property type="molecule type" value="Genomic_DNA"/>
</dbReference>
<dbReference type="PANTHER" id="PTHR45662:SF8">
    <property type="entry name" value="PHOSPHATIDYLINOSITIDE PHOSPHATASE SAC2"/>
    <property type="match status" value="1"/>
</dbReference>
<comment type="caution">
    <text evidence="24">The sequence shown here is derived from an EMBL/GenBank/DDBJ whole genome shotgun (WGS) entry which is preliminary data.</text>
</comment>
<evidence type="ECO:0000313" key="25">
    <source>
        <dbReference type="Proteomes" id="UP000835052"/>
    </source>
</evidence>
<feature type="region of interest" description="Disordered" evidence="19">
    <location>
        <begin position="1"/>
        <end position="125"/>
    </location>
</feature>
<reference evidence="24" key="1">
    <citation type="submission" date="2020-10" db="EMBL/GenBank/DDBJ databases">
        <authorList>
            <person name="Kikuchi T."/>
        </authorList>
    </citation>
    <scope>NUCLEOTIDE SEQUENCE</scope>
    <source>
        <strain evidence="24">NKZ352</strain>
    </source>
</reference>
<comment type="catalytic activity">
    <reaction evidence="1">
        <text>S-ubiquitinyl-[E1 ubiquitin-activating enzyme]-L-cysteine + [E2 ubiquitin-conjugating enzyme]-L-cysteine = [E1 ubiquitin-activating enzyme]-L-cysteine + S-ubiquitinyl-[E2 ubiquitin-conjugating enzyme]-L-cysteine.</text>
        <dbReference type="EC" id="2.3.2.23"/>
    </reaction>
</comment>
<evidence type="ECO:0000256" key="8">
    <source>
        <dbReference type="ARBA" id="ARBA00022980"/>
    </source>
</evidence>
<dbReference type="GO" id="GO:0003735">
    <property type="term" value="F:structural constituent of ribosome"/>
    <property type="evidence" value="ECO:0007669"/>
    <property type="project" value="InterPro"/>
</dbReference>
<evidence type="ECO:0000256" key="9">
    <source>
        <dbReference type="ARBA" id="ARBA00023274"/>
    </source>
</evidence>
<evidence type="ECO:0000256" key="14">
    <source>
        <dbReference type="ARBA" id="ARBA00073285"/>
    </source>
</evidence>
<evidence type="ECO:0000256" key="2">
    <source>
        <dbReference type="ARBA" id="ARBA00010808"/>
    </source>
</evidence>
<dbReference type="InterPro" id="IPR029021">
    <property type="entry name" value="Prot-tyrosine_phosphatase-like"/>
</dbReference>
<name>A0A8S1GPP8_9PELO</name>
<dbReference type="Pfam" id="PF01198">
    <property type="entry name" value="Ribosomal_L31e"/>
    <property type="match status" value="1"/>
</dbReference>
<dbReference type="GO" id="GO:0061631">
    <property type="term" value="F:ubiquitin conjugating enzyme activity"/>
    <property type="evidence" value="ECO:0007669"/>
    <property type="project" value="UniProtKB-EC"/>
</dbReference>
<dbReference type="InterPro" id="IPR020052">
    <property type="entry name" value="Ribosomal_eL31_CS"/>
</dbReference>
<dbReference type="EC" id="2.3.2.23" evidence="3"/>
<comment type="function">
    <text evidence="12">Accepts ubiquitin from the E1 complex and catalyzes its covalent attachment to other proteins. In vitro catalyzes 'Lys-48'-linked polyubiquitination. Involved in endoplasmic reticulum-associated degradation (ERAD). Required for sterol-induced ubiquitination of 3-hydroxy-3-methylglutaryl coenzyme A reductase and its subsequent proteasomal degradation.</text>
</comment>
<keyword evidence="25" id="KW-1185">Reference proteome</keyword>
<dbReference type="Proteomes" id="UP000835052">
    <property type="component" value="Unassembled WGS sequence"/>
</dbReference>
<keyword evidence="9" id="KW-0687">Ribonucleoprotein</keyword>
<dbReference type="GO" id="GO:0043812">
    <property type="term" value="F:phosphatidylinositol-4-phosphate phosphatase activity"/>
    <property type="evidence" value="ECO:0007669"/>
    <property type="project" value="TreeGrafter"/>
</dbReference>
<keyword evidence="5" id="KW-0547">Nucleotide-binding</keyword>
<dbReference type="InterPro" id="IPR000054">
    <property type="entry name" value="Ribosomal_eL31"/>
</dbReference>
<keyword evidence="8" id="KW-0689">Ribosomal protein</keyword>
<evidence type="ECO:0000256" key="3">
    <source>
        <dbReference type="ARBA" id="ARBA00012486"/>
    </source>
</evidence>
<dbReference type="Gene3D" id="3.90.190.10">
    <property type="entry name" value="Protein tyrosine phosphatase superfamily"/>
    <property type="match status" value="1"/>
</dbReference>
<dbReference type="PROSITE" id="PS50055">
    <property type="entry name" value="TYR_PHOSPHATASE_PTP"/>
    <property type="match status" value="1"/>
</dbReference>
<feature type="region of interest" description="Disordered" evidence="19">
    <location>
        <begin position="1372"/>
        <end position="1392"/>
    </location>
</feature>
<evidence type="ECO:0000256" key="11">
    <source>
        <dbReference type="ARBA" id="ARBA00035337"/>
    </source>
</evidence>
<dbReference type="GO" id="GO:0004725">
    <property type="term" value="F:protein tyrosine phosphatase activity"/>
    <property type="evidence" value="ECO:0007669"/>
    <property type="project" value="InterPro"/>
</dbReference>
<evidence type="ECO:0000256" key="4">
    <source>
        <dbReference type="ARBA" id="ARBA00022679"/>
    </source>
</evidence>
<dbReference type="GO" id="GO:0006412">
    <property type="term" value="P:translation"/>
    <property type="evidence" value="ECO:0007669"/>
    <property type="project" value="InterPro"/>
</dbReference>
<dbReference type="SUPFAM" id="SSF52799">
    <property type="entry name" value="(Phosphotyrosine protein) phosphatases II"/>
    <property type="match status" value="1"/>
</dbReference>
<evidence type="ECO:0000256" key="6">
    <source>
        <dbReference type="ARBA" id="ARBA00022786"/>
    </source>
</evidence>
<dbReference type="GO" id="GO:1990904">
    <property type="term" value="C:ribonucleoprotein complex"/>
    <property type="evidence" value="ECO:0007669"/>
    <property type="project" value="UniProtKB-KW"/>
</dbReference>
<proteinExistence type="inferred from homology"/>
<evidence type="ECO:0000256" key="17">
    <source>
        <dbReference type="ARBA" id="ARBA00079959"/>
    </source>
</evidence>
<dbReference type="SMART" id="SM01380">
    <property type="entry name" value="Ribosomal_L31e"/>
    <property type="match status" value="1"/>
</dbReference>
<evidence type="ECO:0000256" key="10">
    <source>
        <dbReference type="ARBA" id="ARBA00035230"/>
    </source>
</evidence>
<keyword evidence="7" id="KW-0067">ATP-binding</keyword>
<keyword evidence="4" id="KW-0808">Transferase</keyword>
<feature type="compositionally biased region" description="Polar residues" evidence="19">
    <location>
        <begin position="21"/>
        <end position="33"/>
    </location>
</feature>
<evidence type="ECO:0000259" key="22">
    <source>
        <dbReference type="PROSITE" id="PS50127"/>
    </source>
</evidence>
<dbReference type="GO" id="GO:0005769">
    <property type="term" value="C:early endosome"/>
    <property type="evidence" value="ECO:0007669"/>
    <property type="project" value="TreeGrafter"/>
</dbReference>
<dbReference type="InterPro" id="IPR003595">
    <property type="entry name" value="Tyr_Pase_cat"/>
</dbReference>
<evidence type="ECO:0000259" key="20">
    <source>
        <dbReference type="PROSITE" id="PS50055"/>
    </source>
</evidence>
<evidence type="ECO:0000313" key="24">
    <source>
        <dbReference type="EMBL" id="CAD6184854.1"/>
    </source>
</evidence>
<dbReference type="GO" id="GO:0046856">
    <property type="term" value="P:phosphatidylinositol dephosphorylation"/>
    <property type="evidence" value="ECO:0007669"/>
    <property type="project" value="TreeGrafter"/>
</dbReference>
<dbReference type="FunFam" id="3.10.110.10:FF:000008">
    <property type="entry name" value="Ubiquitin-conjugating enzyme E2 G2"/>
    <property type="match status" value="1"/>
</dbReference>
<feature type="compositionally biased region" description="Basic and acidic residues" evidence="19">
    <location>
        <begin position="89"/>
        <end position="110"/>
    </location>
</feature>
<evidence type="ECO:0000256" key="12">
    <source>
        <dbReference type="ARBA" id="ARBA00055690"/>
    </source>
</evidence>
<comment type="similarity">
    <text evidence="2">Belongs to the eukaryotic ribosomal protein eL31 family.</text>
</comment>
<dbReference type="Gene3D" id="3.10.440.10">
    <property type="match status" value="1"/>
</dbReference>
<dbReference type="Pfam" id="PF02383">
    <property type="entry name" value="Syja_N"/>
    <property type="match status" value="1"/>
</dbReference>
<dbReference type="GO" id="GO:0045334">
    <property type="term" value="C:clathrin-coated endocytic vesicle"/>
    <property type="evidence" value="ECO:0007669"/>
    <property type="project" value="TreeGrafter"/>
</dbReference>
<accession>A0A8S1GPP8</accession>
<dbReference type="CDD" id="cd23796">
    <property type="entry name" value="UBCc_UBE2G2"/>
    <property type="match status" value="1"/>
</dbReference>
<dbReference type="PANTHER" id="PTHR45662">
    <property type="entry name" value="PHOSPHATIDYLINOSITIDE PHOSPHATASE SAC1"/>
    <property type="match status" value="1"/>
</dbReference>
<dbReference type="InterPro" id="IPR023621">
    <property type="entry name" value="Ribosomal_eL31_dom_sf"/>
</dbReference>
<feature type="domain" description="Tyrosine specific protein phosphatases" evidence="21">
    <location>
        <begin position="418"/>
        <end position="492"/>
    </location>
</feature>
<evidence type="ECO:0000256" key="19">
    <source>
        <dbReference type="SAM" id="MobiDB-lite"/>
    </source>
</evidence>
<dbReference type="PROSITE" id="PS01144">
    <property type="entry name" value="RIBOSOMAL_L31E"/>
    <property type="match status" value="1"/>
</dbReference>
<dbReference type="InterPro" id="IPR000608">
    <property type="entry name" value="UBC"/>
</dbReference>
<dbReference type="InterPro" id="IPR023313">
    <property type="entry name" value="UBQ-conjugating_AS"/>
</dbReference>
<dbReference type="Pfam" id="PF00102">
    <property type="entry name" value="Y_phosphatase"/>
    <property type="match status" value="2"/>
</dbReference>
<dbReference type="PROSITE" id="PS00183">
    <property type="entry name" value="UBC_1"/>
    <property type="match status" value="1"/>
</dbReference>
<evidence type="ECO:0000256" key="13">
    <source>
        <dbReference type="ARBA" id="ARBA00063420"/>
    </source>
</evidence>
<dbReference type="InterPro" id="IPR000242">
    <property type="entry name" value="PTP_cat"/>
</dbReference>
<dbReference type="CDD" id="cd00047">
    <property type="entry name" value="PTPc"/>
    <property type="match status" value="1"/>
</dbReference>
<dbReference type="SUPFAM" id="SSF54495">
    <property type="entry name" value="UBC-like"/>
    <property type="match status" value="1"/>
</dbReference>